<protein>
    <submittedName>
        <fullName evidence="1">Glycosyltransferase</fullName>
    </submittedName>
</protein>
<dbReference type="Gene3D" id="3.40.50.2000">
    <property type="entry name" value="Glycogen Phosphorylase B"/>
    <property type="match status" value="1"/>
</dbReference>
<sequence length="484" mass="55185">MKILVYSAMNAETVVQNFGEPEYSYYFVLREFMPLLQQLGEVQVVEAPATEVDPLYREATESGQACVFLSFSPPHLTCLDLACPTIPVFAWEFSSMPDETWWEDRPELDWRQSLQHCAGAIVHSQQSADAVRELMGDNFPVVAIPAPLWDRMGPAREHLRDANDPGSEVIEVARGALFDTNDPDLIHWLPTEQDIIRAVAEARGEIPIDHNQGFRRAPKSAARITLEYLVAWYQQVLSCRVPDTWRPRLDRWAVQSDPWQPGRRRLQLSGVVFTSLFNPLDGRKNWTDMLTAFCTEFRDEPEATLVFKLGHRRQEEAIQHILMVLPKLGRFRCRVVLVSGFLENDAYLDLLNGSHFAVNTSHGEGQCLPLMEYLSCGKPAVAPQHSALADYINEDIAFVVESSADATAWPHDPRIAYRTLRQQINWSSLCKSFRAAYECYREDPERYQRMSGAAVKRMQQHCSIVIAKARLEPLLQQLLERTPA</sequence>
<dbReference type="EMBL" id="SWAV01000002">
    <property type="protein sequence ID" value="TKA92306.1"/>
    <property type="molecule type" value="Genomic_DNA"/>
</dbReference>
<reference evidence="1 2" key="1">
    <citation type="submission" date="2019-04" db="EMBL/GenBank/DDBJ databases">
        <title>Crypto-aerobic microbial life in anoxic (sulfidic) marine sediments.</title>
        <authorList>
            <person name="Bhattacharya S."/>
            <person name="Roy C."/>
            <person name="Mondal N."/>
            <person name="Sarkar J."/>
            <person name="Mandal S."/>
            <person name="Rameez M.J."/>
            <person name="Ghosh W."/>
        </authorList>
    </citation>
    <scope>NUCLEOTIDE SEQUENCE [LARGE SCALE GENOMIC DNA]</scope>
    <source>
        <strain evidence="1 2">SBBB</strain>
    </source>
</reference>
<evidence type="ECO:0000313" key="1">
    <source>
        <dbReference type="EMBL" id="TKA92306.1"/>
    </source>
</evidence>
<dbReference type="SUPFAM" id="SSF53756">
    <property type="entry name" value="UDP-Glycosyltransferase/glycogen phosphorylase"/>
    <property type="match status" value="1"/>
</dbReference>
<dbReference type="Proteomes" id="UP000305198">
    <property type="component" value="Unassembled WGS sequence"/>
</dbReference>
<keyword evidence="1" id="KW-0808">Transferase</keyword>
<gene>
    <name evidence="1" type="ORF">FA869_07900</name>
</gene>
<name>A0A4U0YPZ6_9GAMM</name>
<dbReference type="Pfam" id="PF13692">
    <property type="entry name" value="Glyco_trans_1_4"/>
    <property type="match status" value="1"/>
</dbReference>
<accession>A0A4U0YPZ6</accession>
<dbReference type="CDD" id="cd01635">
    <property type="entry name" value="Glycosyltransferase_GTB-type"/>
    <property type="match status" value="1"/>
</dbReference>
<dbReference type="RefSeq" id="WP_136869253.1">
    <property type="nucleotide sequence ID" value="NZ_SWAV01000002.1"/>
</dbReference>
<dbReference type="AlphaFoldDB" id="A0A4U0YPZ6"/>
<comment type="caution">
    <text evidence="1">The sequence shown here is derived from an EMBL/GenBank/DDBJ whole genome shotgun (WGS) entry which is preliminary data.</text>
</comment>
<dbReference type="PANTHER" id="PTHR46656">
    <property type="entry name" value="PUTATIVE-RELATED"/>
    <property type="match status" value="1"/>
</dbReference>
<organism evidence="1 2">
    <name type="scientific">Halopseudomonas bauzanensis</name>
    <dbReference type="NCBI Taxonomy" id="653930"/>
    <lineage>
        <taxon>Bacteria</taxon>
        <taxon>Pseudomonadati</taxon>
        <taxon>Pseudomonadota</taxon>
        <taxon>Gammaproteobacteria</taxon>
        <taxon>Pseudomonadales</taxon>
        <taxon>Pseudomonadaceae</taxon>
        <taxon>Halopseudomonas</taxon>
    </lineage>
</organism>
<dbReference type="GO" id="GO:0016740">
    <property type="term" value="F:transferase activity"/>
    <property type="evidence" value="ECO:0007669"/>
    <property type="project" value="UniProtKB-KW"/>
</dbReference>
<proteinExistence type="predicted"/>
<evidence type="ECO:0000313" key="2">
    <source>
        <dbReference type="Proteomes" id="UP000305198"/>
    </source>
</evidence>
<dbReference type="PANTHER" id="PTHR46656:SF3">
    <property type="entry name" value="PUTATIVE-RELATED"/>
    <property type="match status" value="1"/>
</dbReference>